<reference evidence="1" key="1">
    <citation type="submission" date="2018-05" db="EMBL/GenBank/DDBJ databases">
        <authorList>
            <person name="Lanie J.A."/>
            <person name="Ng W.-L."/>
            <person name="Kazmierczak K.M."/>
            <person name="Andrzejewski T.M."/>
            <person name="Davidsen T.M."/>
            <person name="Wayne K.J."/>
            <person name="Tettelin H."/>
            <person name="Glass J.I."/>
            <person name="Rusch D."/>
            <person name="Podicherti R."/>
            <person name="Tsui H.-C.T."/>
            <person name="Winkler M.E."/>
        </authorList>
    </citation>
    <scope>NUCLEOTIDE SEQUENCE</scope>
</reference>
<dbReference type="AlphaFoldDB" id="A0A381TS37"/>
<name>A0A381TS37_9ZZZZ</name>
<evidence type="ECO:0000313" key="1">
    <source>
        <dbReference type="EMBL" id="SVA17717.1"/>
    </source>
</evidence>
<organism evidence="1">
    <name type="scientific">marine metagenome</name>
    <dbReference type="NCBI Taxonomy" id="408172"/>
    <lineage>
        <taxon>unclassified sequences</taxon>
        <taxon>metagenomes</taxon>
        <taxon>ecological metagenomes</taxon>
    </lineage>
</organism>
<protein>
    <submittedName>
        <fullName evidence="1">Uncharacterized protein</fullName>
    </submittedName>
</protein>
<proteinExistence type="predicted"/>
<gene>
    <name evidence="1" type="ORF">METZ01_LOCUS70571</name>
</gene>
<sequence length="35" mass="3617">MRNHAHAVALAVFAVHATGAPLLVQEQPISHVSSG</sequence>
<dbReference type="EMBL" id="UINC01004906">
    <property type="protein sequence ID" value="SVA17717.1"/>
    <property type="molecule type" value="Genomic_DNA"/>
</dbReference>
<accession>A0A381TS37</accession>